<protein>
    <submittedName>
        <fullName evidence="1">Uncharacterized protein</fullName>
    </submittedName>
</protein>
<name>A0ACC1M216_9FUNG</name>
<evidence type="ECO:0000313" key="1">
    <source>
        <dbReference type="EMBL" id="KAJ2892558.1"/>
    </source>
</evidence>
<keyword evidence="2" id="KW-1185">Reference proteome</keyword>
<organism evidence="1 2">
    <name type="scientific">Coemansia aciculifera</name>
    <dbReference type="NCBI Taxonomy" id="417176"/>
    <lineage>
        <taxon>Eukaryota</taxon>
        <taxon>Fungi</taxon>
        <taxon>Fungi incertae sedis</taxon>
        <taxon>Zoopagomycota</taxon>
        <taxon>Kickxellomycotina</taxon>
        <taxon>Kickxellomycetes</taxon>
        <taxon>Kickxellales</taxon>
        <taxon>Kickxellaceae</taxon>
        <taxon>Coemansia</taxon>
    </lineage>
</organism>
<accession>A0ACC1M216</accession>
<gene>
    <name evidence="1" type="ORF">IWW38_003173</name>
</gene>
<evidence type="ECO:0000313" key="2">
    <source>
        <dbReference type="Proteomes" id="UP001139981"/>
    </source>
</evidence>
<reference evidence="1" key="1">
    <citation type="submission" date="2022-07" db="EMBL/GenBank/DDBJ databases">
        <title>Phylogenomic reconstructions and comparative analyses of Kickxellomycotina fungi.</title>
        <authorList>
            <person name="Reynolds N.K."/>
            <person name="Stajich J.E."/>
            <person name="Barry K."/>
            <person name="Grigoriev I.V."/>
            <person name="Crous P."/>
            <person name="Smith M.E."/>
        </authorList>
    </citation>
    <scope>NUCLEOTIDE SEQUENCE</scope>
    <source>
        <strain evidence="1">CBS 190363</strain>
    </source>
</reference>
<dbReference type="Proteomes" id="UP001139981">
    <property type="component" value="Unassembled WGS sequence"/>
</dbReference>
<proteinExistence type="predicted"/>
<sequence>MVSAFETHESPSGDASGGSEHIRVGGAIKSLALDPKGQRLVVGFDDDSSSCADISLLAVYVVNTDALFRAGGSANSLIPLGYIRGPAWGSQQRKQEIDRPLPESKKKRVRMGLPTPSWFAFAPNFEPGALLAVAWANGKLSFVPMLFNSSTLSKF</sequence>
<comment type="caution">
    <text evidence="1">The sequence shown here is derived from an EMBL/GenBank/DDBJ whole genome shotgun (WGS) entry which is preliminary data.</text>
</comment>
<dbReference type="EMBL" id="JANBVB010000706">
    <property type="protein sequence ID" value="KAJ2892558.1"/>
    <property type="molecule type" value="Genomic_DNA"/>
</dbReference>